<proteinExistence type="inferred from homology"/>
<evidence type="ECO:0000256" key="2">
    <source>
        <dbReference type="ARBA" id="ARBA00010333"/>
    </source>
</evidence>
<reference evidence="8 9" key="1">
    <citation type="submission" date="2023-07" db="EMBL/GenBank/DDBJ databases">
        <title>Sorghum-associated microbial communities from plants grown in Nebraska, USA.</title>
        <authorList>
            <person name="Schachtman D."/>
        </authorList>
    </citation>
    <scope>NUCLEOTIDE SEQUENCE [LARGE SCALE GENOMIC DNA]</scope>
    <source>
        <strain evidence="8 9">BE313</strain>
    </source>
</reference>
<evidence type="ECO:0000313" key="8">
    <source>
        <dbReference type="EMBL" id="MDR7375991.1"/>
    </source>
</evidence>
<name>A0ABU2C3V1_9BURK</name>
<evidence type="ECO:0000256" key="1">
    <source>
        <dbReference type="ARBA" id="ARBA00004196"/>
    </source>
</evidence>
<evidence type="ECO:0000259" key="6">
    <source>
        <dbReference type="SMART" id="SM00062"/>
    </source>
</evidence>
<gene>
    <name evidence="8" type="ORF">J2X19_000649</name>
</gene>
<sequence length="264" mass="28581">MTSFTRRLTFTLGLTLGLITSTAVHAQNALQDITKSKKVTIAIPNDYPPYGFVGKDLQPQGLDIDMANYVASKLGASVELIPVTSANRIAYLQTRKADIVISTLGKTPEREEVLDFTHAYSPFFQAIFAPKSMAIKSWADLAGKSVSVTRGAMADSELGKVIPANVDVKRFEDHVGTVSAYTSGQVQVIATSAGEGGTIMYQNPKLNTEYKLTLKDSPNFIGVAKGETALKNRLNEIILEAKRNGTIEKLSTKWLGRTAGELPL</sequence>
<evidence type="ECO:0000259" key="7">
    <source>
        <dbReference type="SMART" id="SM00079"/>
    </source>
</evidence>
<protein>
    <submittedName>
        <fullName evidence="8">Polar amino acid transport system substrate-binding protein</fullName>
    </submittedName>
</protein>
<feature type="domain" description="Ionotropic glutamate receptor C-terminal" evidence="7">
    <location>
        <begin position="38"/>
        <end position="257"/>
    </location>
</feature>
<dbReference type="SUPFAM" id="SSF53850">
    <property type="entry name" value="Periplasmic binding protein-like II"/>
    <property type="match status" value="1"/>
</dbReference>
<feature type="domain" description="Solute-binding protein family 3/N-terminal" evidence="6">
    <location>
        <begin position="38"/>
        <end position="258"/>
    </location>
</feature>
<comment type="subcellular location">
    <subcellularLocation>
        <location evidence="1">Cell envelope</location>
    </subcellularLocation>
</comment>
<dbReference type="SMART" id="SM00062">
    <property type="entry name" value="PBPb"/>
    <property type="match status" value="1"/>
</dbReference>
<keyword evidence="9" id="KW-1185">Reference proteome</keyword>
<dbReference type="Gene3D" id="3.40.190.10">
    <property type="entry name" value="Periplasmic binding protein-like II"/>
    <property type="match status" value="2"/>
</dbReference>
<evidence type="ECO:0000313" key="9">
    <source>
        <dbReference type="Proteomes" id="UP001180487"/>
    </source>
</evidence>
<accession>A0ABU2C3V1</accession>
<feature type="signal peptide" evidence="5">
    <location>
        <begin position="1"/>
        <end position="26"/>
    </location>
</feature>
<dbReference type="InterPro" id="IPR001320">
    <property type="entry name" value="Iontro_rcpt_C"/>
</dbReference>
<dbReference type="InterPro" id="IPR018313">
    <property type="entry name" value="SBP_3_CS"/>
</dbReference>
<dbReference type="Pfam" id="PF00497">
    <property type="entry name" value="SBP_bac_3"/>
    <property type="match status" value="1"/>
</dbReference>
<evidence type="ECO:0000256" key="3">
    <source>
        <dbReference type="ARBA" id="ARBA00022729"/>
    </source>
</evidence>
<feature type="chain" id="PRO_5046195946" evidence="5">
    <location>
        <begin position="27"/>
        <end position="264"/>
    </location>
</feature>
<dbReference type="PANTHER" id="PTHR35936">
    <property type="entry name" value="MEMBRANE-BOUND LYTIC MUREIN TRANSGLYCOSYLASE F"/>
    <property type="match status" value="1"/>
</dbReference>
<dbReference type="RefSeq" id="WP_116604838.1">
    <property type="nucleotide sequence ID" value="NZ_JAVDXT010000001.1"/>
</dbReference>
<dbReference type="EMBL" id="JAVDXT010000001">
    <property type="protein sequence ID" value="MDR7375991.1"/>
    <property type="molecule type" value="Genomic_DNA"/>
</dbReference>
<comment type="caution">
    <text evidence="8">The sequence shown here is derived from an EMBL/GenBank/DDBJ whole genome shotgun (WGS) entry which is preliminary data.</text>
</comment>
<organism evidence="8 9">
    <name type="scientific">Rhodoferax ferrireducens</name>
    <dbReference type="NCBI Taxonomy" id="192843"/>
    <lineage>
        <taxon>Bacteria</taxon>
        <taxon>Pseudomonadati</taxon>
        <taxon>Pseudomonadota</taxon>
        <taxon>Betaproteobacteria</taxon>
        <taxon>Burkholderiales</taxon>
        <taxon>Comamonadaceae</taxon>
        <taxon>Rhodoferax</taxon>
    </lineage>
</organism>
<dbReference type="PROSITE" id="PS01039">
    <property type="entry name" value="SBP_BACTERIAL_3"/>
    <property type="match status" value="1"/>
</dbReference>
<keyword evidence="3 5" id="KW-0732">Signal</keyword>
<comment type="similarity">
    <text evidence="2 4">Belongs to the bacterial solute-binding protein 3 family.</text>
</comment>
<dbReference type="Proteomes" id="UP001180487">
    <property type="component" value="Unassembled WGS sequence"/>
</dbReference>
<dbReference type="PANTHER" id="PTHR35936:SF37">
    <property type="entry name" value="AMINO ACID ABC TRANSPORTER SUBSTRATE-BINDING PROTEIN"/>
    <property type="match status" value="1"/>
</dbReference>
<evidence type="ECO:0000256" key="4">
    <source>
        <dbReference type="RuleBase" id="RU003744"/>
    </source>
</evidence>
<dbReference type="InterPro" id="IPR001638">
    <property type="entry name" value="Solute-binding_3/MltF_N"/>
</dbReference>
<dbReference type="SMART" id="SM00079">
    <property type="entry name" value="PBPe"/>
    <property type="match status" value="1"/>
</dbReference>
<evidence type="ECO:0000256" key="5">
    <source>
        <dbReference type="SAM" id="SignalP"/>
    </source>
</evidence>